<dbReference type="Gene3D" id="3.40.50.10540">
    <property type="entry name" value="Crotonobetainyl-coa:carnitine coa-transferase, domain 1"/>
    <property type="match status" value="1"/>
</dbReference>
<keyword evidence="1" id="KW-0808">Transferase</keyword>
<evidence type="ECO:0000313" key="2">
    <source>
        <dbReference type="EMBL" id="SUZ64099.1"/>
    </source>
</evidence>
<evidence type="ECO:0008006" key="3">
    <source>
        <dbReference type="Google" id="ProtNLM"/>
    </source>
</evidence>
<name>A0A381PD40_9ZZZZ</name>
<reference evidence="2" key="1">
    <citation type="submission" date="2018-05" db="EMBL/GenBank/DDBJ databases">
        <authorList>
            <person name="Lanie J.A."/>
            <person name="Ng W.-L."/>
            <person name="Kazmierczak K.M."/>
            <person name="Andrzejewski T.M."/>
            <person name="Davidsen T.M."/>
            <person name="Wayne K.J."/>
            <person name="Tettelin H."/>
            <person name="Glass J.I."/>
            <person name="Rusch D."/>
            <person name="Podicherti R."/>
            <person name="Tsui H.-C.T."/>
            <person name="Winkler M.E."/>
        </authorList>
    </citation>
    <scope>NUCLEOTIDE SEQUENCE</scope>
</reference>
<dbReference type="PANTHER" id="PTHR48207:SF3">
    <property type="entry name" value="SUCCINATE--HYDROXYMETHYLGLUTARATE COA-TRANSFERASE"/>
    <property type="match status" value="1"/>
</dbReference>
<dbReference type="GO" id="GO:0008410">
    <property type="term" value="F:CoA-transferase activity"/>
    <property type="evidence" value="ECO:0007669"/>
    <property type="project" value="TreeGrafter"/>
</dbReference>
<gene>
    <name evidence="2" type="ORF">METZ01_LOCUS16953</name>
</gene>
<accession>A0A381PD40</accession>
<dbReference type="InterPro" id="IPR050483">
    <property type="entry name" value="CoA-transferase_III_domain"/>
</dbReference>
<dbReference type="EMBL" id="UINC01000928">
    <property type="protein sequence ID" value="SUZ64099.1"/>
    <property type="molecule type" value="Genomic_DNA"/>
</dbReference>
<protein>
    <recommendedName>
        <fullName evidence="3">CoA transferase</fullName>
    </recommendedName>
</protein>
<sequence length="403" mass="44006">MYVKEGAVRPLEGIKVLDMSRVLAGPFAGRILSDLGAQVVKIEPPEGDVTRNWGKVRAGLAGYYTQQNIGKRNVCVDLRTEGGSELVLRLAAQADVLIENFRPGVMKKYGLTYENLREVNEKLVMLSISGFGQEGPESTRAAYAPILHGESGWLQRSAEWNNHPVIDLNLSAADTNASLHGTIGLLAALRVAEQTGEGQHIDMCMLDAFLATDDASHVGLDELRYTAAGGLVWKGVDGPVLTAGDFRWIWKQLHQVHGLEDNAPPNSDIPTKRTYREQAINNFLSSFASRAEMYEALDACNLAWGDIKTTAEAYESPTAQFRGSSVAVNARDGSTRRVAQTPYRFSKSESGLSSNAVAPYRGEHNSEVLNDWLGVSRHEVNALLEAGVLLEENPPEERTDGQT</sequence>
<dbReference type="InterPro" id="IPR023606">
    <property type="entry name" value="CoA-Trfase_III_dom_1_sf"/>
</dbReference>
<organism evidence="2">
    <name type="scientific">marine metagenome</name>
    <dbReference type="NCBI Taxonomy" id="408172"/>
    <lineage>
        <taxon>unclassified sequences</taxon>
        <taxon>metagenomes</taxon>
        <taxon>ecological metagenomes</taxon>
    </lineage>
</organism>
<dbReference type="InterPro" id="IPR044855">
    <property type="entry name" value="CoA-Trfase_III_dom3_sf"/>
</dbReference>
<dbReference type="SUPFAM" id="SSF89796">
    <property type="entry name" value="CoA-transferase family III (CaiB/BaiF)"/>
    <property type="match status" value="1"/>
</dbReference>
<dbReference type="Gene3D" id="3.30.1540.10">
    <property type="entry name" value="formyl-coa transferase, domain 3"/>
    <property type="match status" value="1"/>
</dbReference>
<dbReference type="PANTHER" id="PTHR48207">
    <property type="entry name" value="SUCCINATE--HYDROXYMETHYLGLUTARATE COA-TRANSFERASE"/>
    <property type="match status" value="1"/>
</dbReference>
<proteinExistence type="predicted"/>
<dbReference type="InterPro" id="IPR003673">
    <property type="entry name" value="CoA-Trfase_fam_III"/>
</dbReference>
<dbReference type="AlphaFoldDB" id="A0A381PD40"/>
<evidence type="ECO:0000256" key="1">
    <source>
        <dbReference type="ARBA" id="ARBA00022679"/>
    </source>
</evidence>
<dbReference type="Pfam" id="PF02515">
    <property type="entry name" value="CoA_transf_3"/>
    <property type="match status" value="1"/>
</dbReference>